<evidence type="ECO:0000313" key="3">
    <source>
        <dbReference type="Proteomes" id="UP001141806"/>
    </source>
</evidence>
<gene>
    <name evidence="2" type="ORF">NE237_015994</name>
</gene>
<evidence type="ECO:0000256" key="1">
    <source>
        <dbReference type="SAM" id="Phobius"/>
    </source>
</evidence>
<dbReference type="EMBL" id="JAMYWD010000006">
    <property type="protein sequence ID" value="KAJ4969293.1"/>
    <property type="molecule type" value="Genomic_DNA"/>
</dbReference>
<keyword evidence="1" id="KW-1133">Transmembrane helix</keyword>
<accession>A0A9Q0KEU7</accession>
<feature type="transmembrane region" description="Helical" evidence="1">
    <location>
        <begin position="103"/>
        <end position="126"/>
    </location>
</feature>
<dbReference type="AlphaFoldDB" id="A0A9Q0KEU7"/>
<dbReference type="Proteomes" id="UP001141806">
    <property type="component" value="Unassembled WGS sequence"/>
</dbReference>
<evidence type="ECO:0000313" key="2">
    <source>
        <dbReference type="EMBL" id="KAJ4969293.1"/>
    </source>
</evidence>
<keyword evidence="1" id="KW-0812">Transmembrane</keyword>
<sequence length="132" mass="15317">MLHADGRRFWDWRRGRCPSSEWEPGVYPCKRSQKVFNGGLWRGMAFKEDSRDLPEVLKQGREGQIRPTTLSNFQESSDACHEDPWRVYKSDGPVMKVLQVGKLGFFVLHPSPVLFHLVLPLIPYILLSTFEK</sequence>
<keyword evidence="3" id="KW-1185">Reference proteome</keyword>
<reference evidence="2" key="1">
    <citation type="journal article" date="2023" name="Plant J.">
        <title>The genome of the king protea, Protea cynaroides.</title>
        <authorList>
            <person name="Chang J."/>
            <person name="Duong T.A."/>
            <person name="Schoeman C."/>
            <person name="Ma X."/>
            <person name="Roodt D."/>
            <person name="Barker N."/>
            <person name="Li Z."/>
            <person name="Van de Peer Y."/>
            <person name="Mizrachi E."/>
        </authorList>
    </citation>
    <scope>NUCLEOTIDE SEQUENCE</scope>
    <source>
        <tissue evidence="2">Young leaves</tissue>
    </source>
</reference>
<organism evidence="2 3">
    <name type="scientific">Protea cynaroides</name>
    <dbReference type="NCBI Taxonomy" id="273540"/>
    <lineage>
        <taxon>Eukaryota</taxon>
        <taxon>Viridiplantae</taxon>
        <taxon>Streptophyta</taxon>
        <taxon>Embryophyta</taxon>
        <taxon>Tracheophyta</taxon>
        <taxon>Spermatophyta</taxon>
        <taxon>Magnoliopsida</taxon>
        <taxon>Proteales</taxon>
        <taxon>Proteaceae</taxon>
        <taxon>Protea</taxon>
    </lineage>
</organism>
<comment type="caution">
    <text evidence="2">The sequence shown here is derived from an EMBL/GenBank/DDBJ whole genome shotgun (WGS) entry which is preliminary data.</text>
</comment>
<protein>
    <submittedName>
        <fullName evidence="2">Uncharacterized protein</fullName>
    </submittedName>
</protein>
<proteinExistence type="predicted"/>
<keyword evidence="1" id="KW-0472">Membrane</keyword>
<name>A0A9Q0KEU7_9MAGN</name>